<dbReference type="AlphaFoldDB" id="A0A4D7JYE6"/>
<accession>A0A4D7JYE6</accession>
<dbReference type="EMBL" id="CP028923">
    <property type="protein sequence ID" value="QCK13684.1"/>
    <property type="molecule type" value="Genomic_DNA"/>
</dbReference>
<reference evidence="1 2" key="1">
    <citation type="submission" date="2018-04" db="EMBL/GenBank/DDBJ databases">
        <title>Complete genome uncultured novel isolate.</title>
        <authorList>
            <person name="Merlino G."/>
        </authorList>
    </citation>
    <scope>NUCLEOTIDE SEQUENCE [LARGE SCALE GENOMIC DNA]</scope>
    <source>
        <strain evidence="2">R1DC9</strain>
    </source>
</reference>
<gene>
    <name evidence="1" type="ORF">DCC35_02390</name>
</gene>
<keyword evidence="2" id="KW-1185">Reference proteome</keyword>
<evidence type="ECO:0000313" key="2">
    <source>
        <dbReference type="Proteomes" id="UP000298616"/>
    </source>
</evidence>
<protein>
    <submittedName>
        <fullName evidence="1">Uncharacterized protein</fullName>
    </submittedName>
</protein>
<proteinExistence type="predicted"/>
<name>A0A4D7JYE6_9BACT</name>
<organism evidence="1 2">
    <name type="scientific">Mangrovivirga cuniculi</name>
    <dbReference type="NCBI Taxonomy" id="2715131"/>
    <lineage>
        <taxon>Bacteria</taxon>
        <taxon>Pseudomonadati</taxon>
        <taxon>Bacteroidota</taxon>
        <taxon>Cytophagia</taxon>
        <taxon>Cytophagales</taxon>
        <taxon>Mangrovivirgaceae</taxon>
        <taxon>Mangrovivirga</taxon>
    </lineage>
</organism>
<dbReference type="RefSeq" id="WP_137089282.1">
    <property type="nucleotide sequence ID" value="NZ_CP028923.1"/>
</dbReference>
<sequence length="132" mass="15134">MDSDKKKEQLKNNSDYYRYLMEEELDEIMEEAEVWGKRALIAGGAVLTAYLTYKLLKGKKDSDETELEADTDSAKVINVDKKVKKDDFSIWKALKYQAGIFALALAKEKINEFLEKNSDESDNPVAKENNEQ</sequence>
<dbReference type="KEGG" id="fpf:DCC35_02390"/>
<dbReference type="Proteomes" id="UP000298616">
    <property type="component" value="Chromosome"/>
</dbReference>
<evidence type="ECO:0000313" key="1">
    <source>
        <dbReference type="EMBL" id="QCK13684.1"/>
    </source>
</evidence>